<dbReference type="InterPro" id="IPR036249">
    <property type="entry name" value="Thioredoxin-like_sf"/>
</dbReference>
<dbReference type="Pfam" id="PF00085">
    <property type="entry name" value="Thioredoxin"/>
    <property type="match status" value="1"/>
</dbReference>
<dbReference type="AlphaFoldDB" id="A0A6C0LW71"/>
<feature type="domain" description="Thioredoxin" evidence="1">
    <location>
        <begin position="28"/>
        <end position="174"/>
    </location>
</feature>
<evidence type="ECO:0000313" key="2">
    <source>
        <dbReference type="EMBL" id="QHU33482.1"/>
    </source>
</evidence>
<dbReference type="Gene3D" id="3.40.30.10">
    <property type="entry name" value="Glutaredoxin"/>
    <property type="match status" value="1"/>
</dbReference>
<organism evidence="2">
    <name type="scientific">viral metagenome</name>
    <dbReference type="NCBI Taxonomy" id="1070528"/>
    <lineage>
        <taxon>unclassified sequences</taxon>
        <taxon>metagenomes</taxon>
        <taxon>organismal metagenomes</taxon>
    </lineage>
</organism>
<dbReference type="SUPFAM" id="SSF52833">
    <property type="entry name" value="Thioredoxin-like"/>
    <property type="match status" value="1"/>
</dbReference>
<dbReference type="CDD" id="cd02961">
    <property type="entry name" value="PDI_a_family"/>
    <property type="match status" value="1"/>
</dbReference>
<name>A0A6C0LW71_9ZZZZ</name>
<dbReference type="EMBL" id="MN740557">
    <property type="protein sequence ID" value="QHU33482.1"/>
    <property type="molecule type" value="Genomic_DNA"/>
</dbReference>
<reference evidence="2" key="1">
    <citation type="journal article" date="2020" name="Nature">
        <title>Giant virus diversity and host interactions through global metagenomics.</title>
        <authorList>
            <person name="Schulz F."/>
            <person name="Roux S."/>
            <person name="Paez-Espino D."/>
            <person name="Jungbluth S."/>
            <person name="Walsh D.A."/>
            <person name="Denef V.J."/>
            <person name="McMahon K.D."/>
            <person name="Konstantinidis K.T."/>
            <person name="Eloe-Fadrosh E.A."/>
            <person name="Kyrpides N.C."/>
            <person name="Woyke T."/>
        </authorList>
    </citation>
    <scope>NUCLEOTIDE SEQUENCE</scope>
    <source>
        <strain evidence="2">GVMAG-S-1016704-121</strain>
    </source>
</reference>
<accession>A0A6C0LW71</accession>
<dbReference type="PROSITE" id="PS51352">
    <property type="entry name" value="THIOREDOXIN_2"/>
    <property type="match status" value="1"/>
</dbReference>
<proteinExistence type="predicted"/>
<dbReference type="InterPro" id="IPR013766">
    <property type="entry name" value="Thioredoxin_domain"/>
</dbReference>
<sequence>MIFIIAPVAGLIVAGVIAATVISNSEEEEEQPRMTNFEEPRVMFWSKVVGHRGTLDNVVNLNDKNFFLKLKKDTGVPTVVLFYWKSCGPCKRFMPYWNALVQVLAGENRVNLIALERDNMDNFFANKGKAGGSVYQFPTMRILNGVKKIAAYDNDSTNYPPPNVIQQIAMQHDVEEISVENPEKLFAMLQFVDESI</sequence>
<evidence type="ECO:0000259" key="1">
    <source>
        <dbReference type="PROSITE" id="PS51352"/>
    </source>
</evidence>
<protein>
    <recommendedName>
        <fullName evidence="1">Thioredoxin domain-containing protein</fullName>
    </recommendedName>
</protein>